<dbReference type="Pfam" id="PF07526">
    <property type="entry name" value="POX"/>
    <property type="match status" value="1"/>
</dbReference>
<evidence type="ECO:0000256" key="2">
    <source>
        <dbReference type="ARBA" id="ARBA00006454"/>
    </source>
</evidence>
<feature type="domain" description="Homeobox" evidence="10">
    <location>
        <begin position="471"/>
        <end position="534"/>
    </location>
</feature>
<evidence type="ECO:0000256" key="9">
    <source>
        <dbReference type="SAM" id="MobiDB-lite"/>
    </source>
</evidence>
<feature type="region of interest" description="Disordered" evidence="9">
    <location>
        <begin position="316"/>
        <end position="355"/>
    </location>
</feature>
<protein>
    <submittedName>
        <fullName evidence="11">Putative BEL1-like homeodomain protein 4</fullName>
    </submittedName>
</protein>
<keyword evidence="4 8" id="KW-0238">DNA-binding</keyword>
<sequence length="699" mass="77026">MSSQSFHQSLFGFPSGYERSAPTTKHIARAQDFQTPLSVPIQEEVTTAELPLYETAGMLSDMFNLMPVPVPVPGTDILDNQIPSNYRWLQKPEAPAAESEEALLGVLGQESKHIAYNHQFLSINNEDSSNSMQLSLMNPAAKAASPPHHHHISSSPHILIPHPSNSHLQGFHLGLDQSSVNNPPVQFTWVAGSSSGDDHQSNKAMESQGLALSLSSSLEAAKFEKLRVGNGGILILNNNQGVGASNSNFDGSTTTFGANNNQQYLQGMVDRNLQVHVGFGTSLGMVNVMRNSKYLKPAQELLEEFCCVGRGQFKNHQRRKKHDINPNSKSDGGGGGSGSSSLKDRPPLSATEKTEYQRRKVKLLSMLDEVDERYIRYCEQMQVMVNSFDSVMGVGGATAYTTLAQKAMSRHFRCIKDAITTQLKLTCQQLGEKDVTAGVSSLTKGDTPRLKLLEQSFRQQRAFHQMGLMDPEAWRPQRGLPERSVNILRSWLFEHFLHPYPSEADKHLLSRQTGLTKNQISNWFINARVRLWKPMVEEMYQQEEKEEQEGAAKEEEPNSKDHQISAQTPMCCTATTTIPPPAGKRSQINATEKDSSHSPINYSQYSSGNQVMLHGTTTTIAAATSTSTARHEVSPPTVYHRFTATHEPDMSVADFGTIANAGANMASTIARLGTSVGEVSLTLGLRHTDNVPDRRASFR</sequence>
<dbReference type="SMART" id="SM00574">
    <property type="entry name" value="POX"/>
    <property type="match status" value="1"/>
</dbReference>
<comment type="similarity">
    <text evidence="2">Belongs to the TALE/BELL homeobox family.</text>
</comment>
<keyword evidence="6" id="KW-0804">Transcription</keyword>
<dbReference type="Gene3D" id="1.10.10.60">
    <property type="entry name" value="Homeodomain-like"/>
    <property type="match status" value="1"/>
</dbReference>
<evidence type="ECO:0000256" key="6">
    <source>
        <dbReference type="ARBA" id="ARBA00023163"/>
    </source>
</evidence>
<evidence type="ECO:0000256" key="5">
    <source>
        <dbReference type="ARBA" id="ARBA00023155"/>
    </source>
</evidence>
<evidence type="ECO:0000313" key="11">
    <source>
        <dbReference type="EMBL" id="MPA42926.1"/>
    </source>
</evidence>
<name>A0A5B6ZHQ5_DAVIN</name>
<evidence type="ECO:0000256" key="1">
    <source>
        <dbReference type="ARBA" id="ARBA00004123"/>
    </source>
</evidence>
<dbReference type="InterPro" id="IPR050224">
    <property type="entry name" value="TALE_homeobox"/>
</dbReference>
<dbReference type="InterPro" id="IPR006563">
    <property type="entry name" value="POX_dom"/>
</dbReference>
<keyword evidence="3" id="KW-0805">Transcription regulation</keyword>
<dbReference type="EMBL" id="GHES01012367">
    <property type="protein sequence ID" value="MPA42926.1"/>
    <property type="molecule type" value="Transcribed_RNA"/>
</dbReference>
<dbReference type="PROSITE" id="PS50071">
    <property type="entry name" value="HOMEOBOX_2"/>
    <property type="match status" value="1"/>
</dbReference>
<dbReference type="GO" id="GO:0003677">
    <property type="term" value="F:DNA binding"/>
    <property type="evidence" value="ECO:0007669"/>
    <property type="project" value="UniProtKB-UniRule"/>
</dbReference>
<dbReference type="SMART" id="SM00389">
    <property type="entry name" value="HOX"/>
    <property type="match status" value="1"/>
</dbReference>
<evidence type="ECO:0000256" key="7">
    <source>
        <dbReference type="ARBA" id="ARBA00023242"/>
    </source>
</evidence>
<dbReference type="InterPro" id="IPR009057">
    <property type="entry name" value="Homeodomain-like_sf"/>
</dbReference>
<gene>
    <name evidence="11" type="ORF">Din_012367</name>
</gene>
<dbReference type="AlphaFoldDB" id="A0A5B6ZHQ5"/>
<accession>A0A5B6ZHQ5</accession>
<dbReference type="SUPFAM" id="SSF46689">
    <property type="entry name" value="Homeodomain-like"/>
    <property type="match status" value="1"/>
</dbReference>
<dbReference type="InterPro" id="IPR008422">
    <property type="entry name" value="KN_HD"/>
</dbReference>
<reference evidence="11" key="1">
    <citation type="submission" date="2019-08" db="EMBL/GenBank/DDBJ databases">
        <title>Reference gene set and small RNA set construction with multiple tissues from Davidia involucrata Baill.</title>
        <authorList>
            <person name="Yang H."/>
            <person name="Zhou C."/>
            <person name="Li G."/>
            <person name="Wang J."/>
            <person name="Gao P."/>
            <person name="Wang M."/>
            <person name="Wang R."/>
            <person name="Zhao Y."/>
        </authorList>
    </citation>
    <scope>NUCLEOTIDE SEQUENCE</scope>
    <source>
        <tissue evidence="11">Mixed with DoveR01_LX</tissue>
    </source>
</reference>
<evidence type="ECO:0000256" key="3">
    <source>
        <dbReference type="ARBA" id="ARBA00023015"/>
    </source>
</evidence>
<feature type="compositionally biased region" description="Low complexity" evidence="9">
    <location>
        <begin position="568"/>
        <end position="577"/>
    </location>
</feature>
<feature type="compositionally biased region" description="Basic and acidic residues" evidence="9">
    <location>
        <begin position="548"/>
        <end position="563"/>
    </location>
</feature>
<evidence type="ECO:0000259" key="10">
    <source>
        <dbReference type="PROSITE" id="PS50071"/>
    </source>
</evidence>
<comment type="subcellular location">
    <subcellularLocation>
        <location evidence="1 8">Nucleus</location>
    </subcellularLocation>
</comment>
<keyword evidence="7 8" id="KW-0539">Nucleus</keyword>
<dbReference type="GO" id="GO:0006355">
    <property type="term" value="P:regulation of DNA-templated transcription"/>
    <property type="evidence" value="ECO:0007669"/>
    <property type="project" value="InterPro"/>
</dbReference>
<keyword evidence="5 8" id="KW-0371">Homeobox</keyword>
<dbReference type="PANTHER" id="PTHR11850">
    <property type="entry name" value="HOMEOBOX PROTEIN TRANSCRIPTION FACTORS"/>
    <property type="match status" value="1"/>
</dbReference>
<proteinExistence type="inferred from homology"/>
<evidence type="ECO:0000256" key="4">
    <source>
        <dbReference type="ARBA" id="ARBA00023125"/>
    </source>
</evidence>
<dbReference type="GO" id="GO:0005634">
    <property type="term" value="C:nucleus"/>
    <property type="evidence" value="ECO:0007669"/>
    <property type="project" value="UniProtKB-SubCell"/>
</dbReference>
<dbReference type="CDD" id="cd00086">
    <property type="entry name" value="homeodomain"/>
    <property type="match status" value="1"/>
</dbReference>
<feature type="region of interest" description="Disordered" evidence="9">
    <location>
        <begin position="540"/>
        <end position="601"/>
    </location>
</feature>
<feature type="DNA-binding region" description="Homeobox" evidence="8">
    <location>
        <begin position="473"/>
        <end position="535"/>
    </location>
</feature>
<dbReference type="Pfam" id="PF05920">
    <property type="entry name" value="Homeobox_KN"/>
    <property type="match status" value="1"/>
</dbReference>
<dbReference type="InterPro" id="IPR001356">
    <property type="entry name" value="HD"/>
</dbReference>
<feature type="compositionally biased region" description="Basic and acidic residues" evidence="9">
    <location>
        <begin position="342"/>
        <end position="355"/>
    </location>
</feature>
<organism evidence="11">
    <name type="scientific">Davidia involucrata</name>
    <name type="common">Dove tree</name>
    <dbReference type="NCBI Taxonomy" id="16924"/>
    <lineage>
        <taxon>Eukaryota</taxon>
        <taxon>Viridiplantae</taxon>
        <taxon>Streptophyta</taxon>
        <taxon>Embryophyta</taxon>
        <taxon>Tracheophyta</taxon>
        <taxon>Spermatophyta</taxon>
        <taxon>Magnoliopsida</taxon>
        <taxon>eudicotyledons</taxon>
        <taxon>Gunneridae</taxon>
        <taxon>Pentapetalae</taxon>
        <taxon>asterids</taxon>
        <taxon>Cornales</taxon>
        <taxon>Nyssaceae</taxon>
        <taxon>Davidia</taxon>
    </lineage>
</organism>
<evidence type="ECO:0000256" key="8">
    <source>
        <dbReference type="PROSITE-ProRule" id="PRU00108"/>
    </source>
</evidence>